<dbReference type="AlphaFoldDB" id="A0A081BZG5"/>
<dbReference type="SMART" id="SM00346">
    <property type="entry name" value="HTH_ICLR"/>
    <property type="match status" value="1"/>
</dbReference>
<dbReference type="PANTHER" id="PTHR30136:SF35">
    <property type="entry name" value="HTH-TYPE TRANSCRIPTIONAL REGULATOR RV1719"/>
    <property type="match status" value="1"/>
</dbReference>
<evidence type="ECO:0000256" key="2">
    <source>
        <dbReference type="ARBA" id="ARBA00023125"/>
    </source>
</evidence>
<dbReference type="PROSITE" id="PS51078">
    <property type="entry name" value="ICLR_ED"/>
    <property type="match status" value="1"/>
</dbReference>
<dbReference type="InterPro" id="IPR029016">
    <property type="entry name" value="GAF-like_dom_sf"/>
</dbReference>
<keyword evidence="2" id="KW-0238">DNA-binding</keyword>
<dbReference type="InterPro" id="IPR014757">
    <property type="entry name" value="Tscrpt_reg_IclR_C"/>
</dbReference>
<dbReference type="GO" id="GO:0003700">
    <property type="term" value="F:DNA-binding transcription factor activity"/>
    <property type="evidence" value="ECO:0007669"/>
    <property type="project" value="TreeGrafter"/>
</dbReference>
<dbReference type="Gene3D" id="3.30.450.40">
    <property type="match status" value="1"/>
</dbReference>
<proteinExistence type="predicted"/>
<dbReference type="STRING" id="1499967.U27_04687"/>
<dbReference type="PROSITE" id="PS51077">
    <property type="entry name" value="HTH_ICLR"/>
    <property type="match status" value="1"/>
</dbReference>
<dbReference type="InterPro" id="IPR036390">
    <property type="entry name" value="WH_DNA-bd_sf"/>
</dbReference>
<dbReference type="SUPFAM" id="SSF46785">
    <property type="entry name" value="Winged helix' DNA-binding domain"/>
    <property type="match status" value="1"/>
</dbReference>
<dbReference type="GO" id="GO:0045892">
    <property type="term" value="P:negative regulation of DNA-templated transcription"/>
    <property type="evidence" value="ECO:0007669"/>
    <property type="project" value="TreeGrafter"/>
</dbReference>
<dbReference type="InterPro" id="IPR050707">
    <property type="entry name" value="HTH_MetabolicPath_Reg"/>
</dbReference>
<evidence type="ECO:0000313" key="6">
    <source>
        <dbReference type="EMBL" id="GAK57720.1"/>
    </source>
</evidence>
<evidence type="ECO:0000256" key="1">
    <source>
        <dbReference type="ARBA" id="ARBA00023015"/>
    </source>
</evidence>
<accession>A0A081BZG5</accession>
<evidence type="ECO:0000259" key="5">
    <source>
        <dbReference type="PROSITE" id="PS51078"/>
    </source>
</evidence>
<dbReference type="Pfam" id="PF09339">
    <property type="entry name" value="HTH_IclR"/>
    <property type="match status" value="1"/>
</dbReference>
<dbReference type="SUPFAM" id="SSF55781">
    <property type="entry name" value="GAF domain-like"/>
    <property type="match status" value="1"/>
</dbReference>
<protein>
    <submittedName>
        <fullName evidence="6">Transcriptional regulator IclR-like protein</fullName>
    </submittedName>
</protein>
<reference evidence="6" key="1">
    <citation type="journal article" date="2015" name="PeerJ">
        <title>First genomic representation of candidate bacterial phylum KSB3 points to enhanced environmental sensing as a trigger of wastewater bulking.</title>
        <authorList>
            <person name="Sekiguchi Y."/>
            <person name="Ohashi A."/>
            <person name="Parks D.H."/>
            <person name="Yamauchi T."/>
            <person name="Tyson G.W."/>
            <person name="Hugenholtz P."/>
        </authorList>
    </citation>
    <scope>NUCLEOTIDE SEQUENCE [LARGE SCALE GENOMIC DNA]</scope>
</reference>
<dbReference type="GO" id="GO:0003677">
    <property type="term" value="F:DNA binding"/>
    <property type="evidence" value="ECO:0007669"/>
    <property type="project" value="UniProtKB-KW"/>
</dbReference>
<sequence length="272" mass="30010">MNTTQFSSNPKPRNLIQTIERVSVILDVLARSSRGISLGDVAAKVDLPKGTTHRILSSLMYFDFVRQDSETRNYSLGFKLVELGNSLLEQINIRKEAEPFLAALSEKTRETAYLAILDRAEVVYIEKIESEDDSIGLRASSKVGQRNMANSCSLGKVLLAQLPDDELDAMLREMKFVQKTANTITDPLQLKDHLRAVRARGYAVDDEEAELGIRCVAAPVRNKIGLTVAAVSVSGPAIRITREKIQGVLKDDVMATALEISQALGFRSDVFT</sequence>
<evidence type="ECO:0000256" key="3">
    <source>
        <dbReference type="ARBA" id="ARBA00023163"/>
    </source>
</evidence>
<dbReference type="InterPro" id="IPR005471">
    <property type="entry name" value="Tscrpt_reg_IclR_N"/>
</dbReference>
<dbReference type="PANTHER" id="PTHR30136">
    <property type="entry name" value="HELIX-TURN-HELIX TRANSCRIPTIONAL REGULATOR, ICLR FAMILY"/>
    <property type="match status" value="1"/>
</dbReference>
<dbReference type="FunFam" id="1.10.10.10:FF:000056">
    <property type="entry name" value="IclR family transcriptional regulator"/>
    <property type="match status" value="1"/>
</dbReference>
<dbReference type="eggNOG" id="COG1414">
    <property type="taxonomic scope" value="Bacteria"/>
</dbReference>
<evidence type="ECO:0000313" key="7">
    <source>
        <dbReference type="Proteomes" id="UP000030661"/>
    </source>
</evidence>
<dbReference type="Pfam" id="PF01614">
    <property type="entry name" value="IclR_C"/>
    <property type="match status" value="1"/>
</dbReference>
<dbReference type="Proteomes" id="UP000030661">
    <property type="component" value="Unassembled WGS sequence"/>
</dbReference>
<dbReference type="HOGENOM" id="CLU_062618_7_1_0"/>
<dbReference type="InterPro" id="IPR036388">
    <property type="entry name" value="WH-like_DNA-bd_sf"/>
</dbReference>
<organism evidence="6">
    <name type="scientific">Vecturithrix granuli</name>
    <dbReference type="NCBI Taxonomy" id="1499967"/>
    <lineage>
        <taxon>Bacteria</taxon>
        <taxon>Candidatus Moduliflexota</taxon>
        <taxon>Candidatus Vecturitrichia</taxon>
        <taxon>Candidatus Vecturitrichales</taxon>
        <taxon>Candidatus Vecturitrichaceae</taxon>
        <taxon>Candidatus Vecturithrix</taxon>
    </lineage>
</organism>
<keyword evidence="1" id="KW-0805">Transcription regulation</keyword>
<feature type="domain" description="IclR-ED" evidence="5">
    <location>
        <begin position="79"/>
        <end position="266"/>
    </location>
</feature>
<keyword evidence="7" id="KW-1185">Reference proteome</keyword>
<evidence type="ECO:0000259" key="4">
    <source>
        <dbReference type="PROSITE" id="PS51077"/>
    </source>
</evidence>
<gene>
    <name evidence="6" type="ORF">U27_04687</name>
</gene>
<dbReference type="Gene3D" id="1.10.10.10">
    <property type="entry name" value="Winged helix-like DNA-binding domain superfamily/Winged helix DNA-binding domain"/>
    <property type="match status" value="1"/>
</dbReference>
<keyword evidence="3" id="KW-0804">Transcription</keyword>
<feature type="domain" description="HTH iclR-type" evidence="4">
    <location>
        <begin position="16"/>
        <end position="78"/>
    </location>
</feature>
<dbReference type="EMBL" id="DF820466">
    <property type="protein sequence ID" value="GAK57720.1"/>
    <property type="molecule type" value="Genomic_DNA"/>
</dbReference>
<name>A0A081BZG5_VECG1</name>